<dbReference type="Pfam" id="PF12796">
    <property type="entry name" value="Ank_2"/>
    <property type="match status" value="1"/>
</dbReference>
<dbReference type="STRING" id="41875.K8F567"/>
<organism evidence="4 5">
    <name type="scientific">Bathycoccus prasinos</name>
    <dbReference type="NCBI Taxonomy" id="41875"/>
    <lineage>
        <taxon>Eukaryota</taxon>
        <taxon>Viridiplantae</taxon>
        <taxon>Chlorophyta</taxon>
        <taxon>Mamiellophyceae</taxon>
        <taxon>Mamiellales</taxon>
        <taxon>Bathycoccaceae</taxon>
        <taxon>Bathycoccus</taxon>
    </lineage>
</organism>
<gene>
    <name evidence="4" type="ORF">Bathy05g01200</name>
</gene>
<dbReference type="Proteomes" id="UP000198341">
    <property type="component" value="Chromosome 5"/>
</dbReference>
<dbReference type="GeneID" id="19015624"/>
<dbReference type="SMART" id="SM00248">
    <property type="entry name" value="ANK"/>
    <property type="match status" value="3"/>
</dbReference>
<dbReference type="EMBL" id="FO082274">
    <property type="protein sequence ID" value="CCO16703.1"/>
    <property type="molecule type" value="Genomic_DNA"/>
</dbReference>
<dbReference type="PROSITE" id="PS50297">
    <property type="entry name" value="ANK_REP_REGION"/>
    <property type="match status" value="2"/>
</dbReference>
<dbReference type="PRINTS" id="PR01415">
    <property type="entry name" value="ANKYRIN"/>
</dbReference>
<dbReference type="eggNOG" id="KOG0504">
    <property type="taxonomic scope" value="Eukaryota"/>
</dbReference>
<keyword evidence="2 3" id="KW-0040">ANK repeat</keyword>
<dbReference type="KEGG" id="bpg:Bathy05g01200"/>
<dbReference type="PANTHER" id="PTHR24189:SF71">
    <property type="entry name" value="ANKYRIN REPEAT DOMAIN 39"/>
    <property type="match status" value="1"/>
</dbReference>
<dbReference type="PANTHER" id="PTHR24189">
    <property type="entry name" value="MYOTROPHIN"/>
    <property type="match status" value="1"/>
</dbReference>
<reference evidence="4 5" key="1">
    <citation type="submission" date="2011-10" db="EMBL/GenBank/DDBJ databases">
        <authorList>
            <person name="Genoscope - CEA"/>
        </authorList>
    </citation>
    <scope>NUCLEOTIDE SEQUENCE [LARGE SCALE GENOMIC DNA]</scope>
    <source>
        <strain evidence="4 5">RCC 1105</strain>
    </source>
</reference>
<name>K8F567_9CHLO</name>
<protein>
    <submittedName>
        <fullName evidence="4">Ankyrin repeat domain-containing protein 39</fullName>
    </submittedName>
</protein>
<evidence type="ECO:0000313" key="5">
    <source>
        <dbReference type="Proteomes" id="UP000198341"/>
    </source>
</evidence>
<keyword evidence="1" id="KW-0677">Repeat</keyword>
<dbReference type="RefSeq" id="XP_007513145.1">
    <property type="nucleotide sequence ID" value="XM_007513083.1"/>
</dbReference>
<evidence type="ECO:0000256" key="3">
    <source>
        <dbReference type="PROSITE-ProRule" id="PRU00023"/>
    </source>
</evidence>
<feature type="repeat" description="ANK" evidence="3">
    <location>
        <begin position="123"/>
        <end position="155"/>
    </location>
</feature>
<evidence type="ECO:0000313" key="4">
    <source>
        <dbReference type="EMBL" id="CCO16703.1"/>
    </source>
</evidence>
<dbReference type="Gene3D" id="1.25.40.20">
    <property type="entry name" value="Ankyrin repeat-containing domain"/>
    <property type="match status" value="1"/>
</dbReference>
<dbReference type="InterPro" id="IPR036770">
    <property type="entry name" value="Ankyrin_rpt-contain_sf"/>
</dbReference>
<feature type="repeat" description="ANK" evidence="3">
    <location>
        <begin position="87"/>
        <end position="110"/>
    </location>
</feature>
<accession>K8F567</accession>
<proteinExistence type="predicted"/>
<dbReference type="SUPFAM" id="SSF48403">
    <property type="entry name" value="Ankyrin repeat"/>
    <property type="match status" value="1"/>
</dbReference>
<dbReference type="AlphaFoldDB" id="K8F567"/>
<dbReference type="GO" id="GO:0005634">
    <property type="term" value="C:nucleus"/>
    <property type="evidence" value="ECO:0007669"/>
    <property type="project" value="TreeGrafter"/>
</dbReference>
<dbReference type="PROSITE" id="PS50088">
    <property type="entry name" value="ANK_REPEAT"/>
    <property type="match status" value="2"/>
</dbReference>
<dbReference type="GO" id="GO:0005737">
    <property type="term" value="C:cytoplasm"/>
    <property type="evidence" value="ECO:0007669"/>
    <property type="project" value="TreeGrafter"/>
</dbReference>
<sequence>MQMMNRNNNNNNIYCQFTSTTIANGGNHPPECKCYSRILSSYDQSLEELKFQKSACHFAQIGNVEKLKQLLENDCERWTNSIDTQLSGLTPLHYASRNGHSECVKLLLEKKYACKVNARTTSGNSTALMRASATGEAEIVEMLLKAGADASLRDDDGETALHKAYTFIRQEKRRNEDFEEERRKRAEMKFEKIVKALVANYPEATTVTNRRGEKPCEREI</sequence>
<dbReference type="InterPro" id="IPR002110">
    <property type="entry name" value="Ankyrin_rpt"/>
</dbReference>
<dbReference type="InterPro" id="IPR050745">
    <property type="entry name" value="Multifunctional_regulatory"/>
</dbReference>
<keyword evidence="5" id="KW-1185">Reference proteome</keyword>
<evidence type="ECO:0000256" key="2">
    <source>
        <dbReference type="ARBA" id="ARBA00023043"/>
    </source>
</evidence>
<dbReference type="OrthoDB" id="567660at2759"/>
<evidence type="ECO:0000256" key="1">
    <source>
        <dbReference type="ARBA" id="ARBA00022737"/>
    </source>
</evidence>